<dbReference type="Proteomes" id="UP000034150">
    <property type="component" value="Unassembled WGS sequence"/>
</dbReference>
<dbReference type="AlphaFoldDB" id="A0A0M2K0S8"/>
<proteinExistence type="predicted"/>
<reference evidence="1 2" key="1">
    <citation type="journal article" date="2015" name="Genome Announc.">
        <title>Draft Genome Sequence of Mycobacterium obuense Strain UC1, Isolated from Patient Sputum.</title>
        <authorList>
            <person name="Greninger A.L."/>
            <person name="Cunningham G."/>
            <person name="Hsu E.D."/>
            <person name="Yu J.M."/>
            <person name="Chiu C.Y."/>
            <person name="Miller S."/>
        </authorList>
    </citation>
    <scope>NUCLEOTIDE SEQUENCE [LARGE SCALE GENOMIC DNA]</scope>
    <source>
        <strain evidence="1 2">UC1</strain>
    </source>
</reference>
<sequence>MRPLARIYCESLMNVGVETMLVTSDRHPSSGVARPYELVLDTRVKQLNSWAAFAKVLPLVRGFCPDVMVAELVRDPRWMALAPRVPRFEMVHDDKPHDAIHARPAWEQAIFSRWSRSASKIAFSKYVAEAIGAEAIIPLTSDLEQSGVPALVESSRRRDFVVVGRMHEYKNLDICMEAWRMHTEGDAWRGDRLILIGDGDWNGALPENAEWRRARFQYREVLDDISHAKASVVHYRQPSQSGVQVLSMQLGVTPIVSTAGALPEMQPPAEQPVGIDDIYGLARRFDELADPVLAAERGAVCRAHYEKRYSADAAASVLQSVLASALQRK</sequence>
<protein>
    <recommendedName>
        <fullName evidence="3">Glycosyltransferase subfamily 4-like N-terminal domain-containing protein</fullName>
    </recommendedName>
</protein>
<dbReference type="EMBL" id="LAUZ02000005">
    <property type="protein sequence ID" value="KKF02489.1"/>
    <property type="molecule type" value="Genomic_DNA"/>
</dbReference>
<dbReference type="PATRIC" id="fig|1807.13.peg.703"/>
<evidence type="ECO:0008006" key="3">
    <source>
        <dbReference type="Google" id="ProtNLM"/>
    </source>
</evidence>
<dbReference type="Gene3D" id="3.40.50.2000">
    <property type="entry name" value="Glycogen Phosphorylase B"/>
    <property type="match status" value="2"/>
</dbReference>
<evidence type="ECO:0000313" key="2">
    <source>
        <dbReference type="Proteomes" id="UP000034150"/>
    </source>
</evidence>
<accession>A0A0M2K0S8</accession>
<name>A0A0M2K0S8_9MYCO</name>
<organism evidence="1 2">
    <name type="scientific">Mycolicibacterium obuense</name>
    <dbReference type="NCBI Taxonomy" id="1807"/>
    <lineage>
        <taxon>Bacteria</taxon>
        <taxon>Bacillati</taxon>
        <taxon>Actinomycetota</taxon>
        <taxon>Actinomycetes</taxon>
        <taxon>Mycobacteriales</taxon>
        <taxon>Mycobacteriaceae</taxon>
        <taxon>Mycolicibacterium</taxon>
    </lineage>
</organism>
<comment type="caution">
    <text evidence="1">The sequence shown here is derived from an EMBL/GenBank/DDBJ whole genome shotgun (WGS) entry which is preliminary data.</text>
</comment>
<keyword evidence="2" id="KW-1185">Reference proteome</keyword>
<evidence type="ECO:0000313" key="1">
    <source>
        <dbReference type="EMBL" id="KKF02489.1"/>
    </source>
</evidence>
<dbReference type="SUPFAM" id="SSF53756">
    <property type="entry name" value="UDP-Glycosyltransferase/glycogen phosphorylase"/>
    <property type="match status" value="1"/>
</dbReference>
<gene>
    <name evidence="1" type="ORF">WN67_08230</name>
</gene>